<dbReference type="Proteomes" id="UP000595140">
    <property type="component" value="Unassembled WGS sequence"/>
</dbReference>
<evidence type="ECO:0000313" key="1">
    <source>
        <dbReference type="EMBL" id="VFQ95466.1"/>
    </source>
</evidence>
<protein>
    <submittedName>
        <fullName evidence="1">Uncharacterized protein</fullName>
    </submittedName>
</protein>
<reference evidence="1 2" key="1">
    <citation type="submission" date="2018-04" db="EMBL/GenBank/DDBJ databases">
        <authorList>
            <person name="Vogel A."/>
        </authorList>
    </citation>
    <scope>NUCLEOTIDE SEQUENCE [LARGE SCALE GENOMIC DNA]</scope>
</reference>
<proteinExistence type="predicted"/>
<name>A0A484N4Q2_9ASTE</name>
<dbReference type="EMBL" id="OOIL02005599">
    <property type="protein sequence ID" value="VFQ95466.1"/>
    <property type="molecule type" value="Genomic_DNA"/>
</dbReference>
<gene>
    <name evidence="1" type="ORF">CCAM_LOCUS37242</name>
</gene>
<organism evidence="1 2">
    <name type="scientific">Cuscuta campestris</name>
    <dbReference type="NCBI Taxonomy" id="132261"/>
    <lineage>
        <taxon>Eukaryota</taxon>
        <taxon>Viridiplantae</taxon>
        <taxon>Streptophyta</taxon>
        <taxon>Embryophyta</taxon>
        <taxon>Tracheophyta</taxon>
        <taxon>Spermatophyta</taxon>
        <taxon>Magnoliopsida</taxon>
        <taxon>eudicotyledons</taxon>
        <taxon>Gunneridae</taxon>
        <taxon>Pentapetalae</taxon>
        <taxon>asterids</taxon>
        <taxon>lamiids</taxon>
        <taxon>Solanales</taxon>
        <taxon>Convolvulaceae</taxon>
        <taxon>Cuscuteae</taxon>
        <taxon>Cuscuta</taxon>
        <taxon>Cuscuta subgen. Grammica</taxon>
        <taxon>Cuscuta sect. Cleistogrammica</taxon>
    </lineage>
</organism>
<dbReference type="AlphaFoldDB" id="A0A484N4Q2"/>
<sequence length="185" mass="20676">MLEGSDLAWFNWCMRGGLIDGWDDFIQKFKIRFALLNGLDYICFKKTSEKARDTDESKESSEESHIKKDDYSGFDIIGVDDGAIDENDGTTIQSDEPSYNSDSTPHELYVLLNHLAGVAITECAVLASIVKMADANNKQVGNLISFDDTIKLFDIVDVVTMEHLVSPRAATYATCPFSYFRHLVA</sequence>
<evidence type="ECO:0000313" key="2">
    <source>
        <dbReference type="Proteomes" id="UP000595140"/>
    </source>
</evidence>
<accession>A0A484N4Q2</accession>
<keyword evidence="2" id="KW-1185">Reference proteome</keyword>